<dbReference type="InterPro" id="IPR011006">
    <property type="entry name" value="CheY-like_superfamily"/>
</dbReference>
<accession>A0ABX0V7M5</accession>
<keyword evidence="4" id="KW-1133">Transmembrane helix</keyword>
<dbReference type="Pfam" id="PF00072">
    <property type="entry name" value="Response_reg"/>
    <property type="match status" value="1"/>
</dbReference>
<dbReference type="Gene3D" id="1.10.287.130">
    <property type="match status" value="1"/>
</dbReference>
<organism evidence="7 8">
    <name type="scientific">Microvirga terricola</name>
    <dbReference type="NCBI Taxonomy" id="2719797"/>
    <lineage>
        <taxon>Bacteria</taxon>
        <taxon>Pseudomonadati</taxon>
        <taxon>Pseudomonadota</taxon>
        <taxon>Alphaproteobacteria</taxon>
        <taxon>Hyphomicrobiales</taxon>
        <taxon>Methylobacteriaceae</taxon>
        <taxon>Microvirga</taxon>
    </lineage>
</organism>
<keyword evidence="4" id="KW-0812">Transmembrane</keyword>
<dbReference type="PANTHER" id="PTHR44591">
    <property type="entry name" value="STRESS RESPONSE REGULATOR PROTEIN 1"/>
    <property type="match status" value="1"/>
</dbReference>
<evidence type="ECO:0000256" key="1">
    <source>
        <dbReference type="ARBA" id="ARBA00022553"/>
    </source>
</evidence>
<keyword evidence="5" id="KW-0732">Signal</keyword>
<evidence type="ECO:0000256" key="5">
    <source>
        <dbReference type="SAM" id="SignalP"/>
    </source>
</evidence>
<dbReference type="SUPFAM" id="SSF55874">
    <property type="entry name" value="ATPase domain of HSP90 chaperone/DNA topoisomerase II/histidine kinase"/>
    <property type="match status" value="1"/>
</dbReference>
<sequence length="505" mass="55286">MPLLPFTLKLALALSSCALIFSGLALAGAAFSRQPEWIAMSGLLFALAVLWGGVSLGRRIKELLREQEERAANRSRPEAEPFPALEKPAPRMHSEGPTPVPAKASGEAGDEQSARRVQKLEMLERLREGIVHDLNNKLLVISANIDSVARHLKDQPALQRKLLSALVASDQAASLIARSNAFARGQDGDVRCVDLAERIESIATLMNRSLLRDTVELRVSLESDLWPVQVDPSDLEMAIMTLSAYVRDALHQGGTITIEARNAQVQKGSLSNLAIEGDFVQLVIASTGTDEPQLGLDEQGEQAFTLRDMDLDAWLTLNRGLRFLHPLGGTAEVRNIAYGLAITLYLPRADAPVEMLPGALRDEFGESETVRTHTEVLVIDDEVDVALALQAMLEEVGYVTRIATDARQVMKTLKARKPGLVLTDVAMHGTMNGVMLAREIRQAFPDLPVLLITGNPSAMEEEKEFLLLLKPIVSRDLHAAIQRQLAPPEENNVVSLFPRPSRRSS</sequence>
<reference evidence="7 8" key="1">
    <citation type="submission" date="2020-03" db="EMBL/GenBank/DDBJ databases">
        <title>The genome sequence of Microvirga sp. c23x22.</title>
        <authorList>
            <person name="Zhang X."/>
        </authorList>
    </citation>
    <scope>NUCLEOTIDE SEQUENCE [LARGE SCALE GENOMIC DNA]</scope>
    <source>
        <strain evidence="8">c23x22</strain>
    </source>
</reference>
<feature type="region of interest" description="Disordered" evidence="3">
    <location>
        <begin position="69"/>
        <end position="114"/>
    </location>
</feature>
<dbReference type="Gene3D" id="3.30.565.10">
    <property type="entry name" value="Histidine kinase-like ATPase, C-terminal domain"/>
    <property type="match status" value="1"/>
</dbReference>
<proteinExistence type="predicted"/>
<feature type="modified residue" description="4-aspartylphosphate" evidence="2">
    <location>
        <position position="424"/>
    </location>
</feature>
<evidence type="ECO:0000256" key="4">
    <source>
        <dbReference type="SAM" id="Phobius"/>
    </source>
</evidence>
<dbReference type="EMBL" id="JAATJS010000001">
    <property type="protein sequence ID" value="NIX75191.1"/>
    <property type="molecule type" value="Genomic_DNA"/>
</dbReference>
<feature type="compositionally biased region" description="Basic and acidic residues" evidence="3">
    <location>
        <begin position="69"/>
        <end position="79"/>
    </location>
</feature>
<dbReference type="Gene3D" id="3.40.50.2300">
    <property type="match status" value="1"/>
</dbReference>
<dbReference type="Proteomes" id="UP000707352">
    <property type="component" value="Unassembled WGS sequence"/>
</dbReference>
<gene>
    <name evidence="7" type="ORF">HB375_01010</name>
</gene>
<keyword evidence="1 2" id="KW-0597">Phosphoprotein</keyword>
<dbReference type="SUPFAM" id="SSF52172">
    <property type="entry name" value="CheY-like"/>
    <property type="match status" value="1"/>
</dbReference>
<evidence type="ECO:0000313" key="8">
    <source>
        <dbReference type="Proteomes" id="UP000707352"/>
    </source>
</evidence>
<feature type="transmembrane region" description="Helical" evidence="4">
    <location>
        <begin position="37"/>
        <end position="57"/>
    </location>
</feature>
<evidence type="ECO:0000259" key="6">
    <source>
        <dbReference type="PROSITE" id="PS50110"/>
    </source>
</evidence>
<dbReference type="InterPro" id="IPR001789">
    <property type="entry name" value="Sig_transdc_resp-reg_receiver"/>
</dbReference>
<feature type="chain" id="PRO_5047111296" evidence="5">
    <location>
        <begin position="28"/>
        <end position="505"/>
    </location>
</feature>
<evidence type="ECO:0000256" key="2">
    <source>
        <dbReference type="PROSITE-ProRule" id="PRU00169"/>
    </source>
</evidence>
<dbReference type="PROSITE" id="PS50110">
    <property type="entry name" value="RESPONSE_REGULATORY"/>
    <property type="match status" value="1"/>
</dbReference>
<evidence type="ECO:0000313" key="7">
    <source>
        <dbReference type="EMBL" id="NIX75191.1"/>
    </source>
</evidence>
<dbReference type="InterPro" id="IPR050595">
    <property type="entry name" value="Bact_response_regulator"/>
</dbReference>
<keyword evidence="4" id="KW-0472">Membrane</keyword>
<comment type="caution">
    <text evidence="7">The sequence shown here is derived from an EMBL/GenBank/DDBJ whole genome shotgun (WGS) entry which is preliminary data.</text>
</comment>
<feature type="signal peptide" evidence="5">
    <location>
        <begin position="1"/>
        <end position="27"/>
    </location>
</feature>
<dbReference type="RefSeq" id="WP_167671091.1">
    <property type="nucleotide sequence ID" value="NZ_JAATJS010000001.1"/>
</dbReference>
<keyword evidence="8" id="KW-1185">Reference proteome</keyword>
<name>A0ABX0V7M5_9HYPH</name>
<dbReference type="PANTHER" id="PTHR44591:SF21">
    <property type="entry name" value="TWO-COMPONENT RESPONSE REGULATOR"/>
    <property type="match status" value="1"/>
</dbReference>
<dbReference type="SMART" id="SM00448">
    <property type="entry name" value="REC"/>
    <property type="match status" value="1"/>
</dbReference>
<feature type="domain" description="Response regulatory" evidence="6">
    <location>
        <begin position="375"/>
        <end position="485"/>
    </location>
</feature>
<evidence type="ECO:0000256" key="3">
    <source>
        <dbReference type="SAM" id="MobiDB-lite"/>
    </source>
</evidence>
<protein>
    <submittedName>
        <fullName evidence="7">Response regulator</fullName>
    </submittedName>
</protein>
<dbReference type="InterPro" id="IPR036890">
    <property type="entry name" value="HATPase_C_sf"/>
</dbReference>